<dbReference type="InterPro" id="IPR046341">
    <property type="entry name" value="SET_dom_sf"/>
</dbReference>
<evidence type="ECO:0000313" key="1">
    <source>
        <dbReference type="EMBL" id="CAK9113988.1"/>
    </source>
</evidence>
<dbReference type="Gene3D" id="3.90.1410.10">
    <property type="entry name" value="set domain protein methyltransferase, domain 1"/>
    <property type="match status" value="1"/>
</dbReference>
<dbReference type="CDD" id="cd10527">
    <property type="entry name" value="SET_LSMT"/>
    <property type="match status" value="1"/>
</dbReference>
<comment type="caution">
    <text evidence="1">The sequence shown here is derived from an EMBL/GenBank/DDBJ whole genome shotgun (WGS) entry which is preliminary data.</text>
</comment>
<organism evidence="1 2">
    <name type="scientific">Durusdinium trenchii</name>
    <dbReference type="NCBI Taxonomy" id="1381693"/>
    <lineage>
        <taxon>Eukaryota</taxon>
        <taxon>Sar</taxon>
        <taxon>Alveolata</taxon>
        <taxon>Dinophyceae</taxon>
        <taxon>Suessiales</taxon>
        <taxon>Symbiodiniaceae</taxon>
        <taxon>Durusdinium</taxon>
    </lineage>
</organism>
<gene>
    <name evidence="1" type="ORF">SCF082_LOCUS52809</name>
</gene>
<name>A0ABP0SNZ6_9DINO</name>
<sequence>METKVQDFVDWMKRKHSVDVEALGVQLRPDAHGGVGVYATRRIEPGELLVRIPISALLTTKAARAAWVTATPEILEVKGEEFLWLYMIWGRKELSCDWYPYLQILPSDPLPWLRSAEALRWLRGTSLETAAEVIAQQEARHAELRASLGEVAGSFEDWLWARHCYLSRSFDQAAFPRSEDWESAAMCPLLDSMNHQPDAEVEARYGEETAGLWLPDTASPYEEGEEVFHLYKGQADNETLLLNYGFALPENPYDSWNAERHHHEDVVDHVIFPFEGEAERWEVAWSENIGAPES</sequence>
<protein>
    <submittedName>
        <fullName evidence="1">Ribosomal lysine N-methyltransferase set10 (SET domain-containing protein 10)</fullName>
    </submittedName>
</protein>
<dbReference type="SUPFAM" id="SSF82199">
    <property type="entry name" value="SET domain"/>
    <property type="match status" value="1"/>
</dbReference>
<dbReference type="InterPro" id="IPR050600">
    <property type="entry name" value="SETD3_SETD6_MTase"/>
</dbReference>
<reference evidence="1 2" key="1">
    <citation type="submission" date="2024-02" db="EMBL/GenBank/DDBJ databases">
        <authorList>
            <person name="Chen Y."/>
            <person name="Shah S."/>
            <person name="Dougan E. K."/>
            <person name="Thang M."/>
            <person name="Chan C."/>
        </authorList>
    </citation>
    <scope>NUCLEOTIDE SEQUENCE [LARGE SCALE GENOMIC DNA]</scope>
</reference>
<dbReference type="EMBL" id="CAXAMM010044273">
    <property type="protein sequence ID" value="CAK9113988.1"/>
    <property type="molecule type" value="Genomic_DNA"/>
</dbReference>
<dbReference type="Proteomes" id="UP001642464">
    <property type="component" value="Unassembled WGS sequence"/>
</dbReference>
<dbReference type="PANTHER" id="PTHR13271">
    <property type="entry name" value="UNCHARACTERIZED PUTATIVE METHYLTRANSFERASE"/>
    <property type="match status" value="1"/>
</dbReference>
<accession>A0ABP0SNZ6</accession>
<evidence type="ECO:0000313" key="2">
    <source>
        <dbReference type="Proteomes" id="UP001642464"/>
    </source>
</evidence>
<keyword evidence="2" id="KW-1185">Reference proteome</keyword>
<proteinExistence type="predicted"/>